<evidence type="ECO:0000256" key="1">
    <source>
        <dbReference type="SAM" id="SignalP"/>
    </source>
</evidence>
<proteinExistence type="predicted"/>
<organism evidence="2 3">
    <name type="scientific">Ceratodon purpureus</name>
    <name type="common">Fire moss</name>
    <name type="synonym">Dicranum purpureum</name>
    <dbReference type="NCBI Taxonomy" id="3225"/>
    <lineage>
        <taxon>Eukaryota</taxon>
        <taxon>Viridiplantae</taxon>
        <taxon>Streptophyta</taxon>
        <taxon>Embryophyta</taxon>
        <taxon>Bryophyta</taxon>
        <taxon>Bryophytina</taxon>
        <taxon>Bryopsida</taxon>
        <taxon>Dicranidae</taxon>
        <taxon>Pseudoditrichales</taxon>
        <taxon>Ditrichaceae</taxon>
        <taxon>Ceratodon</taxon>
    </lineage>
</organism>
<gene>
    <name evidence="2" type="ORF">KC19_2G045500</name>
</gene>
<sequence>MNLAVLFLILFDDTHGLTFSSWCPFIFLLCKSCDQALSASAISRSCFGSGSHVLVEHI</sequence>
<dbReference type="Proteomes" id="UP000822688">
    <property type="component" value="Chromosome 2"/>
</dbReference>
<reference evidence="2" key="1">
    <citation type="submission" date="2020-06" db="EMBL/GenBank/DDBJ databases">
        <title>WGS assembly of Ceratodon purpureus strain R40.</title>
        <authorList>
            <person name="Carey S.B."/>
            <person name="Jenkins J."/>
            <person name="Shu S."/>
            <person name="Lovell J.T."/>
            <person name="Sreedasyam A."/>
            <person name="Maumus F."/>
            <person name="Tiley G.P."/>
            <person name="Fernandez-Pozo N."/>
            <person name="Barry K."/>
            <person name="Chen C."/>
            <person name="Wang M."/>
            <person name="Lipzen A."/>
            <person name="Daum C."/>
            <person name="Saski C.A."/>
            <person name="Payton A.C."/>
            <person name="Mcbreen J.C."/>
            <person name="Conrad R.E."/>
            <person name="Kollar L.M."/>
            <person name="Olsson S."/>
            <person name="Huttunen S."/>
            <person name="Landis J.B."/>
            <person name="Wickett N.J."/>
            <person name="Johnson M.G."/>
            <person name="Rensing S.A."/>
            <person name="Grimwood J."/>
            <person name="Schmutz J."/>
            <person name="Mcdaniel S.F."/>
        </authorList>
    </citation>
    <scope>NUCLEOTIDE SEQUENCE</scope>
    <source>
        <strain evidence="2">R40</strain>
    </source>
</reference>
<dbReference type="EMBL" id="CM026422">
    <property type="protein sequence ID" value="KAG0585866.1"/>
    <property type="molecule type" value="Genomic_DNA"/>
</dbReference>
<feature type="chain" id="PRO_5035827070" evidence="1">
    <location>
        <begin position="17"/>
        <end position="58"/>
    </location>
</feature>
<evidence type="ECO:0000313" key="3">
    <source>
        <dbReference type="Proteomes" id="UP000822688"/>
    </source>
</evidence>
<accession>A0A8T0ISX1</accession>
<dbReference type="AlphaFoldDB" id="A0A8T0ISX1"/>
<comment type="caution">
    <text evidence="2">The sequence shown here is derived from an EMBL/GenBank/DDBJ whole genome shotgun (WGS) entry which is preliminary data.</text>
</comment>
<evidence type="ECO:0000313" key="2">
    <source>
        <dbReference type="EMBL" id="KAG0585866.1"/>
    </source>
</evidence>
<keyword evidence="3" id="KW-1185">Reference proteome</keyword>
<keyword evidence="1" id="KW-0732">Signal</keyword>
<feature type="signal peptide" evidence="1">
    <location>
        <begin position="1"/>
        <end position="16"/>
    </location>
</feature>
<protein>
    <submittedName>
        <fullName evidence="2">Uncharacterized protein</fullName>
    </submittedName>
</protein>
<name>A0A8T0ISX1_CERPU</name>